<name>A0A2Z6ZTB2_9LAMI</name>
<dbReference type="AlphaFoldDB" id="A0A2Z6ZTB2"/>
<sequence>MISSPSTSRVSSAAESRDSASPVCQAGEPWLPRSEDLPNSPWYEEKSSTLRLSDIDIINENGGTMGKFEIVIPHLDERAHRPPPGFHTFYMNQIEMGLRFPILRSITAFCRHIQLSPSQLAPNSYSFYWLWPSSSVTAISP</sequence>
<feature type="region of interest" description="Disordered" evidence="1">
    <location>
        <begin position="1"/>
        <end position="41"/>
    </location>
</feature>
<feature type="compositionally biased region" description="Low complexity" evidence="1">
    <location>
        <begin position="1"/>
        <end position="14"/>
    </location>
</feature>
<gene>
    <name evidence="2" type="ORF">F511_46521</name>
</gene>
<evidence type="ECO:0000313" key="3">
    <source>
        <dbReference type="Proteomes" id="UP000250235"/>
    </source>
</evidence>
<accession>A0A2Z6ZTB2</accession>
<keyword evidence="3" id="KW-1185">Reference proteome</keyword>
<proteinExistence type="predicted"/>
<evidence type="ECO:0000313" key="2">
    <source>
        <dbReference type="EMBL" id="KZT76454.1"/>
    </source>
</evidence>
<reference evidence="2 3" key="1">
    <citation type="journal article" date="2015" name="Proc. Natl. Acad. Sci. U.S.A.">
        <title>The resurrection genome of Boea hygrometrica: A blueprint for survival of dehydration.</title>
        <authorList>
            <person name="Xiao L."/>
            <person name="Yang G."/>
            <person name="Zhang L."/>
            <person name="Yang X."/>
            <person name="Zhao S."/>
            <person name="Ji Z."/>
            <person name="Zhou Q."/>
            <person name="Hu M."/>
            <person name="Wang Y."/>
            <person name="Chen M."/>
            <person name="Xu Y."/>
            <person name="Jin H."/>
            <person name="Xiao X."/>
            <person name="Hu G."/>
            <person name="Bao F."/>
            <person name="Hu Y."/>
            <person name="Wan P."/>
            <person name="Li L."/>
            <person name="Deng X."/>
            <person name="Kuang T."/>
            <person name="Xiang C."/>
            <person name="Zhu J.K."/>
            <person name="Oliver M.J."/>
            <person name="He Y."/>
        </authorList>
    </citation>
    <scope>NUCLEOTIDE SEQUENCE [LARGE SCALE GENOMIC DNA]</scope>
    <source>
        <strain evidence="3">cv. XS01</strain>
    </source>
</reference>
<organism evidence="2 3">
    <name type="scientific">Dorcoceras hygrometricum</name>
    <dbReference type="NCBI Taxonomy" id="472368"/>
    <lineage>
        <taxon>Eukaryota</taxon>
        <taxon>Viridiplantae</taxon>
        <taxon>Streptophyta</taxon>
        <taxon>Embryophyta</taxon>
        <taxon>Tracheophyta</taxon>
        <taxon>Spermatophyta</taxon>
        <taxon>Magnoliopsida</taxon>
        <taxon>eudicotyledons</taxon>
        <taxon>Gunneridae</taxon>
        <taxon>Pentapetalae</taxon>
        <taxon>asterids</taxon>
        <taxon>lamiids</taxon>
        <taxon>Lamiales</taxon>
        <taxon>Gesneriaceae</taxon>
        <taxon>Didymocarpoideae</taxon>
        <taxon>Trichosporeae</taxon>
        <taxon>Loxocarpinae</taxon>
        <taxon>Dorcoceras</taxon>
    </lineage>
</organism>
<evidence type="ECO:0000256" key="1">
    <source>
        <dbReference type="SAM" id="MobiDB-lite"/>
    </source>
</evidence>
<protein>
    <submittedName>
        <fullName evidence="2">Uncharacterized protein</fullName>
    </submittedName>
</protein>
<dbReference type="Proteomes" id="UP000250235">
    <property type="component" value="Unassembled WGS sequence"/>
</dbReference>
<dbReference type="EMBL" id="KV119037">
    <property type="protein sequence ID" value="KZT76454.1"/>
    <property type="molecule type" value="Genomic_DNA"/>
</dbReference>